<feature type="signal peptide" evidence="1">
    <location>
        <begin position="1"/>
        <end position="24"/>
    </location>
</feature>
<reference evidence="2 3" key="1">
    <citation type="submission" date="2019-12" db="EMBL/GenBank/DDBJ databases">
        <title>Novel species isolated from a subtropical stream in China.</title>
        <authorList>
            <person name="Lu H."/>
        </authorList>
    </citation>
    <scope>NUCLEOTIDE SEQUENCE [LARGE SCALE GENOMIC DNA]</scope>
    <source>
        <strain evidence="2 3">DS3</strain>
    </source>
</reference>
<name>A0A6N9HNJ6_9BURK</name>
<accession>A0A6N9HNJ6</accession>
<comment type="caution">
    <text evidence="2">The sequence shown here is derived from an EMBL/GenBank/DDBJ whole genome shotgun (WGS) entry which is preliminary data.</text>
</comment>
<evidence type="ECO:0000313" key="2">
    <source>
        <dbReference type="EMBL" id="MYN05090.1"/>
    </source>
</evidence>
<dbReference type="EMBL" id="WWCJ01000024">
    <property type="protein sequence ID" value="MYN05090.1"/>
    <property type="molecule type" value="Genomic_DNA"/>
</dbReference>
<evidence type="ECO:0000256" key="1">
    <source>
        <dbReference type="SAM" id="SignalP"/>
    </source>
</evidence>
<protein>
    <recommendedName>
        <fullName evidence="4">Lipoprotein</fullName>
    </recommendedName>
</protein>
<sequence>MPSRLSRVASAAFLAAALAGCATLFDSTEQTVLVQTVLDHQQVSGIGCVLSNDKGRWFVTSPGRVTVQKSTQPLVVDCRREDVWAFDQIEARQNASRWGNIIFTLGAGQIVDKQTGAGFDLPSTLTVVLQRGDGAAARGAPAQQPQPTTIY</sequence>
<gene>
    <name evidence="2" type="ORF">GTP41_23625</name>
</gene>
<proteinExistence type="predicted"/>
<dbReference type="PROSITE" id="PS51257">
    <property type="entry name" value="PROKAR_LIPOPROTEIN"/>
    <property type="match status" value="1"/>
</dbReference>
<evidence type="ECO:0000313" key="3">
    <source>
        <dbReference type="Proteomes" id="UP000448575"/>
    </source>
</evidence>
<evidence type="ECO:0008006" key="4">
    <source>
        <dbReference type="Google" id="ProtNLM"/>
    </source>
</evidence>
<feature type="chain" id="PRO_5026750729" description="Lipoprotein" evidence="1">
    <location>
        <begin position="25"/>
        <end position="151"/>
    </location>
</feature>
<keyword evidence="1" id="KW-0732">Signal</keyword>
<organism evidence="2 3">
    <name type="scientific">Pseudoduganella guangdongensis</name>
    <dbReference type="NCBI Taxonomy" id="2692179"/>
    <lineage>
        <taxon>Bacteria</taxon>
        <taxon>Pseudomonadati</taxon>
        <taxon>Pseudomonadota</taxon>
        <taxon>Betaproteobacteria</taxon>
        <taxon>Burkholderiales</taxon>
        <taxon>Oxalobacteraceae</taxon>
        <taxon>Telluria group</taxon>
        <taxon>Pseudoduganella</taxon>
    </lineage>
</organism>
<dbReference type="Proteomes" id="UP000448575">
    <property type="component" value="Unassembled WGS sequence"/>
</dbReference>
<dbReference type="AlphaFoldDB" id="A0A6N9HNJ6"/>
<keyword evidence="3" id="KW-1185">Reference proteome</keyword>